<evidence type="ECO:0000313" key="8">
    <source>
        <dbReference type="Proteomes" id="UP000052982"/>
    </source>
</evidence>
<keyword evidence="8" id="KW-1185">Reference proteome</keyword>
<sequence length="338" mass="35038">MATTRSQPTIAAGVTRQKTGIPLTRAATYLLQRYSLVLLWIIMVVLFLVLLPNSVDLGNASRAVLGQQTPVVFLGLAVITTIAVGEFDLSFAFIYGLAGTTFPALVVLHGWPVPLAILVALAAAVLVGLINAVLVVIVGISSIVVTLGTGSVALGIALLMSDQSNVSGLDPALAQVALGSFLGLPAVFWYGVVLVIVTAYVMTATPLGRSMLFVGSNPNVARLAGIPVRRIRFGGYLVAALLSGVIGIILACGVGGFSTATAQVQMMPALAAVFLGTIAVVPGRFNAIGMFIAAYFLLTGMFGLQLLGLSGWVTNVFYGAALIIAITVSLLLRRRARA</sequence>
<dbReference type="GO" id="GO:0005886">
    <property type="term" value="C:plasma membrane"/>
    <property type="evidence" value="ECO:0007669"/>
    <property type="project" value="UniProtKB-SubCell"/>
</dbReference>
<accession>A0A101T0F1</accession>
<protein>
    <submittedName>
        <fullName evidence="7">ABC transporter permease</fullName>
    </submittedName>
</protein>
<dbReference type="Pfam" id="PF02653">
    <property type="entry name" value="BPD_transp_2"/>
    <property type="match status" value="1"/>
</dbReference>
<dbReference type="Proteomes" id="UP000052982">
    <property type="component" value="Unassembled WGS sequence"/>
</dbReference>
<feature type="transmembrane region" description="Helical" evidence="6">
    <location>
        <begin position="71"/>
        <end position="95"/>
    </location>
</feature>
<feature type="transmembrane region" description="Helical" evidence="6">
    <location>
        <begin position="288"/>
        <end position="306"/>
    </location>
</feature>
<dbReference type="AlphaFoldDB" id="A0A101T0F1"/>
<feature type="transmembrane region" description="Helical" evidence="6">
    <location>
        <begin position="115"/>
        <end position="136"/>
    </location>
</feature>
<dbReference type="OrthoDB" id="3468954at2"/>
<dbReference type="EMBL" id="LMWW01000025">
    <property type="protein sequence ID" value="KUN83254.1"/>
    <property type="molecule type" value="Genomic_DNA"/>
</dbReference>
<evidence type="ECO:0000256" key="2">
    <source>
        <dbReference type="ARBA" id="ARBA00022475"/>
    </source>
</evidence>
<dbReference type="STRING" id="1943.AQJ64_17430"/>
<name>A0A101T0F1_9ACTN</name>
<reference evidence="7 8" key="1">
    <citation type="submission" date="2015-10" db="EMBL/GenBank/DDBJ databases">
        <title>Draft genome sequence of Streptomyces griseoruber DSM 40281, type strain for the species Streptomyces griseoruber.</title>
        <authorList>
            <person name="Ruckert C."/>
            <person name="Winkler A."/>
            <person name="Kalinowski J."/>
            <person name="Kampfer P."/>
            <person name="Glaeser S."/>
        </authorList>
    </citation>
    <scope>NUCLEOTIDE SEQUENCE [LARGE SCALE GENOMIC DNA]</scope>
    <source>
        <strain evidence="7 8">DSM 40281</strain>
    </source>
</reference>
<keyword evidence="4 6" id="KW-1133">Transmembrane helix</keyword>
<comment type="caution">
    <text evidence="7">The sequence shown here is derived from an EMBL/GenBank/DDBJ whole genome shotgun (WGS) entry which is preliminary data.</text>
</comment>
<evidence type="ECO:0000256" key="1">
    <source>
        <dbReference type="ARBA" id="ARBA00004651"/>
    </source>
</evidence>
<dbReference type="PANTHER" id="PTHR32196">
    <property type="entry name" value="ABC TRANSPORTER PERMEASE PROTEIN YPHD-RELATED-RELATED"/>
    <property type="match status" value="1"/>
</dbReference>
<dbReference type="InterPro" id="IPR001851">
    <property type="entry name" value="ABC_transp_permease"/>
</dbReference>
<comment type="subcellular location">
    <subcellularLocation>
        <location evidence="1">Cell membrane</location>
        <topology evidence="1">Multi-pass membrane protein</topology>
    </subcellularLocation>
</comment>
<dbReference type="GO" id="GO:0022857">
    <property type="term" value="F:transmembrane transporter activity"/>
    <property type="evidence" value="ECO:0007669"/>
    <property type="project" value="InterPro"/>
</dbReference>
<dbReference type="PANTHER" id="PTHR32196:SF72">
    <property type="entry name" value="RIBOSE IMPORT PERMEASE PROTEIN RBSC"/>
    <property type="match status" value="1"/>
</dbReference>
<feature type="transmembrane region" description="Helical" evidence="6">
    <location>
        <begin position="263"/>
        <end position="281"/>
    </location>
</feature>
<evidence type="ECO:0000256" key="4">
    <source>
        <dbReference type="ARBA" id="ARBA00022989"/>
    </source>
</evidence>
<evidence type="ECO:0000256" key="3">
    <source>
        <dbReference type="ARBA" id="ARBA00022692"/>
    </source>
</evidence>
<feature type="transmembrane region" description="Helical" evidence="6">
    <location>
        <begin position="34"/>
        <end position="51"/>
    </location>
</feature>
<dbReference type="RefSeq" id="WP_055636333.1">
    <property type="nucleotide sequence ID" value="NZ_JBIRRP010000020.1"/>
</dbReference>
<evidence type="ECO:0000256" key="5">
    <source>
        <dbReference type="ARBA" id="ARBA00023136"/>
    </source>
</evidence>
<keyword evidence="5 6" id="KW-0472">Membrane</keyword>
<evidence type="ECO:0000256" key="6">
    <source>
        <dbReference type="SAM" id="Phobius"/>
    </source>
</evidence>
<keyword evidence="3 6" id="KW-0812">Transmembrane</keyword>
<feature type="transmembrane region" description="Helical" evidence="6">
    <location>
        <begin position="181"/>
        <end position="202"/>
    </location>
</feature>
<proteinExistence type="predicted"/>
<gene>
    <name evidence="7" type="ORF">AQJ64_17430</name>
</gene>
<dbReference type="CDD" id="cd06579">
    <property type="entry name" value="TM_PBP1_transp_AraH_like"/>
    <property type="match status" value="1"/>
</dbReference>
<feature type="transmembrane region" description="Helical" evidence="6">
    <location>
        <begin position="143"/>
        <end position="161"/>
    </location>
</feature>
<organism evidence="7 8">
    <name type="scientific">Streptomyces griseoruber</name>
    <dbReference type="NCBI Taxonomy" id="1943"/>
    <lineage>
        <taxon>Bacteria</taxon>
        <taxon>Bacillati</taxon>
        <taxon>Actinomycetota</taxon>
        <taxon>Actinomycetes</taxon>
        <taxon>Kitasatosporales</taxon>
        <taxon>Streptomycetaceae</taxon>
        <taxon>Streptomyces</taxon>
    </lineage>
</organism>
<feature type="transmembrane region" description="Helical" evidence="6">
    <location>
        <begin position="236"/>
        <end position="257"/>
    </location>
</feature>
<keyword evidence="2" id="KW-1003">Cell membrane</keyword>
<feature type="transmembrane region" description="Helical" evidence="6">
    <location>
        <begin position="312"/>
        <end position="332"/>
    </location>
</feature>
<evidence type="ECO:0000313" key="7">
    <source>
        <dbReference type="EMBL" id="KUN83254.1"/>
    </source>
</evidence>